<feature type="transmembrane region" description="Helical" evidence="1">
    <location>
        <begin position="113"/>
        <end position="133"/>
    </location>
</feature>
<keyword evidence="1" id="KW-1133">Transmembrane helix</keyword>
<sequence length="140" mass="15234">MTLAMMDLDVRTPEVAVFVFLAIGAVALFGFLSVATWTGTRQQERESYYKAEMLKKIAEMGGERNPALEYLREQERIAAAKRIGGFRLGGLINIAVGLGVMILLHGLVDSNKVYLVGVIPLLVGAALTVYGFWMGPKAEA</sequence>
<dbReference type="EMBL" id="JACCCW010000002">
    <property type="protein sequence ID" value="NYF79682.1"/>
    <property type="molecule type" value="Genomic_DNA"/>
</dbReference>
<evidence type="ECO:0000256" key="1">
    <source>
        <dbReference type="SAM" id="Phobius"/>
    </source>
</evidence>
<feature type="transmembrane region" description="Helical" evidence="1">
    <location>
        <begin position="15"/>
        <end position="37"/>
    </location>
</feature>
<keyword evidence="1" id="KW-0812">Transmembrane</keyword>
<dbReference type="Proteomes" id="UP000589520">
    <property type="component" value="Unassembled WGS sequence"/>
</dbReference>
<keyword evidence="3" id="KW-1185">Reference proteome</keyword>
<dbReference type="RefSeq" id="WP_179490513.1">
    <property type="nucleotide sequence ID" value="NZ_JACCCW010000002.1"/>
</dbReference>
<organism evidence="2 3">
    <name type="scientific">Granulicella arctica</name>
    <dbReference type="NCBI Taxonomy" id="940613"/>
    <lineage>
        <taxon>Bacteria</taxon>
        <taxon>Pseudomonadati</taxon>
        <taxon>Acidobacteriota</taxon>
        <taxon>Terriglobia</taxon>
        <taxon>Terriglobales</taxon>
        <taxon>Acidobacteriaceae</taxon>
        <taxon>Granulicella</taxon>
    </lineage>
</organism>
<accession>A0A7Y9PH13</accession>
<feature type="transmembrane region" description="Helical" evidence="1">
    <location>
        <begin position="86"/>
        <end position="107"/>
    </location>
</feature>
<comment type="caution">
    <text evidence="2">The sequence shown here is derived from an EMBL/GenBank/DDBJ whole genome shotgun (WGS) entry which is preliminary data.</text>
</comment>
<reference evidence="2 3" key="1">
    <citation type="submission" date="2020-07" db="EMBL/GenBank/DDBJ databases">
        <title>Genomic Encyclopedia of Type Strains, Phase IV (KMG-V): Genome sequencing to study the core and pangenomes of soil and plant-associated prokaryotes.</title>
        <authorList>
            <person name="Whitman W."/>
        </authorList>
    </citation>
    <scope>NUCLEOTIDE SEQUENCE [LARGE SCALE GENOMIC DNA]</scope>
    <source>
        <strain evidence="2 3">X4EP2</strain>
    </source>
</reference>
<protein>
    <submittedName>
        <fullName evidence="2">Uncharacterized protein</fullName>
    </submittedName>
</protein>
<dbReference type="AlphaFoldDB" id="A0A7Y9PH13"/>
<gene>
    <name evidence="2" type="ORF">HDF17_002002</name>
</gene>
<evidence type="ECO:0000313" key="2">
    <source>
        <dbReference type="EMBL" id="NYF79682.1"/>
    </source>
</evidence>
<evidence type="ECO:0000313" key="3">
    <source>
        <dbReference type="Proteomes" id="UP000589520"/>
    </source>
</evidence>
<proteinExistence type="predicted"/>
<keyword evidence="1" id="KW-0472">Membrane</keyword>
<name>A0A7Y9PH13_9BACT</name>